<reference evidence="3" key="1">
    <citation type="submission" date="2025-08" db="UniProtKB">
        <authorList>
            <consortium name="RefSeq"/>
        </authorList>
    </citation>
    <scope>IDENTIFICATION</scope>
</reference>
<dbReference type="Proteomes" id="UP001652625">
    <property type="component" value="Chromosome 10"/>
</dbReference>
<dbReference type="GeneID" id="136086412"/>
<dbReference type="Pfam" id="PF21738">
    <property type="entry name" value="DJR-like_dom"/>
    <property type="match status" value="1"/>
</dbReference>
<evidence type="ECO:0000313" key="3">
    <source>
        <dbReference type="RefSeq" id="XP_065664782.1"/>
    </source>
</evidence>
<feature type="domain" description="Double jelly roll-like" evidence="1">
    <location>
        <begin position="69"/>
        <end position="326"/>
    </location>
</feature>
<dbReference type="PANTHER" id="PTHR36159">
    <property type="entry name" value="PROTEIN CBG23766"/>
    <property type="match status" value="1"/>
</dbReference>
<accession>A0ABM4CSE6</accession>
<dbReference type="RefSeq" id="XP_065664782.1">
    <property type="nucleotide sequence ID" value="XM_065808710.1"/>
</dbReference>
<keyword evidence="2" id="KW-1185">Reference proteome</keyword>
<evidence type="ECO:0000259" key="1">
    <source>
        <dbReference type="Pfam" id="PF21738"/>
    </source>
</evidence>
<protein>
    <submittedName>
        <fullName evidence="3">Uncharacterized protein LOC136086412</fullName>
    </submittedName>
</protein>
<sequence length="336" mass="38737">MHLFSQISYQLSNQEKESVYYPGQATTILGMLKYPNDFQLAQGLNQMLYKDSSTTTIDNTGFTLRQTFIIQKTTTKGRFSFCIPLRHIFGFCDDYNKVIYGFKHTLTLVRKGDTDAIFRNALAASRKVNLDKISLFMLHVVPSDLERVNLYKSIESKVTLLVTFRAKQCDTITVPQSTTFSWRLSVKTSPEKPRYIIVEFRTNKDGNQEVNSSIFDHCDLKNMYIMLNQERYPAVDYNLSFPNHQFLRAYRDASVFSEKLYGMNDLITQSNITPSDYKDLYPLMVFDVSRQSEKLKSSVEDVQIKETFNEAVPADTEAFAVVISDKFLHFQSDGNN</sequence>
<dbReference type="PANTHER" id="PTHR36159:SF1">
    <property type="entry name" value="RETROVIRUS-RELATED POL POLYPROTEIN FROM TRANSPOSON 412-LIKE PROTEIN"/>
    <property type="match status" value="1"/>
</dbReference>
<name>A0ABM4CSE6_HYDVU</name>
<gene>
    <name evidence="3" type="primary">LOC136086412</name>
</gene>
<evidence type="ECO:0000313" key="2">
    <source>
        <dbReference type="Proteomes" id="UP001652625"/>
    </source>
</evidence>
<dbReference type="InterPro" id="IPR049512">
    <property type="entry name" value="DJR-like_dom"/>
</dbReference>
<organism evidence="2 3">
    <name type="scientific">Hydra vulgaris</name>
    <name type="common">Hydra</name>
    <name type="synonym">Hydra attenuata</name>
    <dbReference type="NCBI Taxonomy" id="6087"/>
    <lineage>
        <taxon>Eukaryota</taxon>
        <taxon>Metazoa</taxon>
        <taxon>Cnidaria</taxon>
        <taxon>Hydrozoa</taxon>
        <taxon>Hydroidolina</taxon>
        <taxon>Anthoathecata</taxon>
        <taxon>Aplanulata</taxon>
        <taxon>Hydridae</taxon>
        <taxon>Hydra</taxon>
    </lineage>
</organism>
<proteinExistence type="predicted"/>